<sequence length="154" mass="17176">MASSRSTIRVSSILGLNSSQLEPRSLLVNLEGGIEVALSNASEFPPLTSSRHQEFVQSFSKSLAQVARATHGGMALKFLPPEWNSPIRMLQEDVVPGLEKWKHAVLGFMVGYSFPFYVEKQFFDTRWKLFGSVELTSLKNGVFILNFGDAEHNI</sequence>
<evidence type="ECO:0000313" key="2">
    <source>
        <dbReference type="Proteomes" id="UP001630127"/>
    </source>
</evidence>
<dbReference type="Proteomes" id="UP001630127">
    <property type="component" value="Unassembled WGS sequence"/>
</dbReference>
<accession>A0ABD3B3M9</accession>
<comment type="caution">
    <text evidence="1">The sequence shown here is derived from an EMBL/GenBank/DDBJ whole genome shotgun (WGS) entry which is preliminary data.</text>
</comment>
<evidence type="ECO:0000313" key="1">
    <source>
        <dbReference type="EMBL" id="KAL3537873.1"/>
    </source>
</evidence>
<dbReference type="EMBL" id="JBJUIK010000001">
    <property type="protein sequence ID" value="KAL3537873.1"/>
    <property type="molecule type" value="Genomic_DNA"/>
</dbReference>
<reference evidence="1 2" key="1">
    <citation type="submission" date="2024-11" db="EMBL/GenBank/DDBJ databases">
        <title>A near-complete genome assembly of Cinchona calisaya.</title>
        <authorList>
            <person name="Lian D.C."/>
            <person name="Zhao X.W."/>
            <person name="Wei L."/>
        </authorList>
    </citation>
    <scope>NUCLEOTIDE SEQUENCE [LARGE SCALE GENOMIC DNA]</scope>
    <source>
        <tissue evidence="1">Nenye</tissue>
    </source>
</reference>
<name>A0ABD3B3M9_9GENT</name>
<organism evidence="1 2">
    <name type="scientific">Cinchona calisaya</name>
    <dbReference type="NCBI Taxonomy" id="153742"/>
    <lineage>
        <taxon>Eukaryota</taxon>
        <taxon>Viridiplantae</taxon>
        <taxon>Streptophyta</taxon>
        <taxon>Embryophyta</taxon>
        <taxon>Tracheophyta</taxon>
        <taxon>Spermatophyta</taxon>
        <taxon>Magnoliopsida</taxon>
        <taxon>eudicotyledons</taxon>
        <taxon>Gunneridae</taxon>
        <taxon>Pentapetalae</taxon>
        <taxon>asterids</taxon>
        <taxon>lamiids</taxon>
        <taxon>Gentianales</taxon>
        <taxon>Rubiaceae</taxon>
        <taxon>Cinchonoideae</taxon>
        <taxon>Cinchoneae</taxon>
        <taxon>Cinchona</taxon>
    </lineage>
</organism>
<gene>
    <name evidence="1" type="ORF">ACH5RR_001239</name>
</gene>
<protein>
    <submittedName>
        <fullName evidence="1">Uncharacterized protein</fullName>
    </submittedName>
</protein>
<keyword evidence="2" id="KW-1185">Reference proteome</keyword>
<dbReference type="AlphaFoldDB" id="A0ABD3B3M9"/>
<proteinExistence type="predicted"/>